<evidence type="ECO:0000313" key="4">
    <source>
        <dbReference type="Proteomes" id="UP001156881"/>
    </source>
</evidence>
<reference evidence="4" key="2">
    <citation type="journal article" date="2019" name="Int. J. Syst. Evol. Microbiol.">
        <title>The Global Catalogue of Microorganisms (GCM) 10K type strain sequencing project: providing services to taxonomists for standard genome sequencing and annotation.</title>
        <authorList>
            <consortium name="The Broad Institute Genomics Platform"/>
            <consortium name="The Broad Institute Genome Sequencing Center for Infectious Disease"/>
            <person name="Wu L."/>
            <person name="Ma J."/>
        </authorList>
    </citation>
    <scope>NUCLEOTIDE SEQUENCE [LARGE SCALE GENOMIC DNA]</scope>
    <source>
        <strain evidence="4">NBRC 107710</strain>
    </source>
</reference>
<dbReference type="Gene3D" id="2.60.120.620">
    <property type="entry name" value="q2cbj1_9rhob like domain"/>
    <property type="match status" value="1"/>
</dbReference>
<comment type="caution">
    <text evidence="2">The sequence shown here is derived from an EMBL/GenBank/DDBJ whole genome shotgun (WGS) entry which is preliminary data.</text>
</comment>
<evidence type="ECO:0008006" key="5">
    <source>
        <dbReference type="Google" id="ProtNLM"/>
    </source>
</evidence>
<protein>
    <recommendedName>
        <fullName evidence="5">2OG-Fe dioxygenase family protein</fullName>
    </recommendedName>
</protein>
<keyword evidence="4" id="KW-1185">Reference proteome</keyword>
<dbReference type="Proteomes" id="UP001156881">
    <property type="component" value="Unassembled WGS sequence"/>
</dbReference>
<reference evidence="1" key="1">
    <citation type="journal article" date="2014" name="Int. J. Syst. Evol. Microbiol.">
        <title>Complete genome of a new Firmicutes species belonging to the dominant human colonic microbiota ('Ruminococcus bicirculans') reveals two chromosomes and a selective capacity to utilize plant glucans.</title>
        <authorList>
            <consortium name="NISC Comparative Sequencing Program"/>
            <person name="Wegmann U."/>
            <person name="Louis P."/>
            <person name="Goesmann A."/>
            <person name="Henrissat B."/>
            <person name="Duncan S.H."/>
            <person name="Flint H.J."/>
        </authorList>
    </citation>
    <scope>NUCLEOTIDE SEQUENCE</scope>
    <source>
        <strain evidence="1">NBRC 107710</strain>
    </source>
</reference>
<organism evidence="2 3">
    <name type="scientific">Methylobacterium brachythecii</name>
    <dbReference type="NCBI Taxonomy" id="1176177"/>
    <lineage>
        <taxon>Bacteria</taxon>
        <taxon>Pseudomonadati</taxon>
        <taxon>Pseudomonadota</taxon>
        <taxon>Alphaproteobacteria</taxon>
        <taxon>Hyphomicrobiales</taxon>
        <taxon>Methylobacteriaceae</taxon>
        <taxon>Methylobacterium</taxon>
    </lineage>
</organism>
<dbReference type="GO" id="GO:0051213">
    <property type="term" value="F:dioxygenase activity"/>
    <property type="evidence" value="ECO:0007669"/>
    <property type="project" value="InterPro"/>
</dbReference>
<proteinExistence type="predicted"/>
<reference evidence="2 3" key="3">
    <citation type="submission" date="2020-08" db="EMBL/GenBank/DDBJ databases">
        <title>Genomic Encyclopedia of Type Strains, Phase IV (KMG-IV): sequencing the most valuable type-strain genomes for metagenomic binning, comparative biology and taxonomic classification.</title>
        <authorList>
            <person name="Goeker M."/>
        </authorList>
    </citation>
    <scope>NUCLEOTIDE SEQUENCE [LARGE SCALE GENOMIC DNA]</scope>
    <source>
        <strain evidence="2 3">DSM 24105</strain>
    </source>
</reference>
<evidence type="ECO:0000313" key="2">
    <source>
        <dbReference type="EMBL" id="MBB3903208.1"/>
    </source>
</evidence>
<dbReference type="Pfam" id="PF10014">
    <property type="entry name" value="2OG-Fe_Oxy_2"/>
    <property type="match status" value="1"/>
</dbReference>
<dbReference type="EMBL" id="JACIDN010000004">
    <property type="protein sequence ID" value="MBB3903208.1"/>
    <property type="molecule type" value="Genomic_DNA"/>
</dbReference>
<name>A0A7W6AI86_9HYPH</name>
<evidence type="ECO:0000313" key="3">
    <source>
        <dbReference type="Proteomes" id="UP000517759"/>
    </source>
</evidence>
<sequence length="247" mass="26849">MVLRESVTVEFPDVGTISAGLAADGFVYLGPDAMRRLLGAGASSGWPGFAESWSSLERDAFMGDGGQYRRRRHAIFRGSGTGVERRPGRPHFQATAFNRLNGGIARHFAPVTAEVADSPLTHRLLSVCLPAFDRGLAASRPAWDIEMHQFRIEATGQDHGLPTPEGLHRDGVDWVLMMLVNRENVTGGTTTIVDATGTTVAQLQMRQPFETIIVDDRRLRHGVSPLTALDPAVVGYRDVLVATYSAL</sequence>
<evidence type="ECO:0000313" key="1">
    <source>
        <dbReference type="EMBL" id="GLS45987.1"/>
    </source>
</evidence>
<reference evidence="1" key="4">
    <citation type="submission" date="2023-01" db="EMBL/GenBank/DDBJ databases">
        <title>Draft genome sequence of Methylobacterium brachythecii strain NBRC 107710.</title>
        <authorList>
            <person name="Sun Q."/>
            <person name="Mori K."/>
        </authorList>
    </citation>
    <scope>NUCLEOTIDE SEQUENCE</scope>
    <source>
        <strain evidence="1">NBRC 107710</strain>
    </source>
</reference>
<dbReference type="EMBL" id="BSPG01000031">
    <property type="protein sequence ID" value="GLS45987.1"/>
    <property type="molecule type" value="Genomic_DNA"/>
</dbReference>
<dbReference type="Proteomes" id="UP000517759">
    <property type="component" value="Unassembled WGS sequence"/>
</dbReference>
<accession>A0A7W6AI86</accession>
<dbReference type="RefSeq" id="WP_284211915.1">
    <property type="nucleotide sequence ID" value="NZ_BSPG01000031.1"/>
</dbReference>
<gene>
    <name evidence="1" type="ORF">GCM10007884_39780</name>
    <name evidence="2" type="ORF">GGR33_002710</name>
</gene>
<dbReference type="InterPro" id="IPR018724">
    <property type="entry name" value="2OG-Fe_dioxygenase"/>
</dbReference>
<dbReference type="AlphaFoldDB" id="A0A7W6AI86"/>